<feature type="transmembrane region" description="Helical" evidence="1">
    <location>
        <begin position="12"/>
        <end position="30"/>
    </location>
</feature>
<feature type="transmembrane region" description="Helical" evidence="1">
    <location>
        <begin position="126"/>
        <end position="144"/>
    </location>
</feature>
<gene>
    <name evidence="2" type="ORF">GCM10011387_22490</name>
</gene>
<evidence type="ECO:0000313" key="2">
    <source>
        <dbReference type="EMBL" id="GGC68580.1"/>
    </source>
</evidence>
<feature type="transmembrane region" description="Helical" evidence="1">
    <location>
        <begin position="189"/>
        <end position="206"/>
    </location>
</feature>
<keyword evidence="3" id="KW-1185">Reference proteome</keyword>
<feature type="transmembrane region" description="Helical" evidence="1">
    <location>
        <begin position="42"/>
        <end position="60"/>
    </location>
</feature>
<keyword evidence="1" id="KW-0472">Membrane</keyword>
<proteinExistence type="predicted"/>
<name>A0A916XES0_9SPHI</name>
<accession>A0A916XES0</accession>
<reference evidence="2" key="1">
    <citation type="journal article" date="2014" name="Int. J. Syst. Evol. Microbiol.">
        <title>Complete genome sequence of Corynebacterium casei LMG S-19264T (=DSM 44701T), isolated from a smear-ripened cheese.</title>
        <authorList>
            <consortium name="US DOE Joint Genome Institute (JGI-PGF)"/>
            <person name="Walter F."/>
            <person name="Albersmeier A."/>
            <person name="Kalinowski J."/>
            <person name="Ruckert C."/>
        </authorList>
    </citation>
    <scope>NUCLEOTIDE SEQUENCE</scope>
    <source>
        <strain evidence="2">CGMCC 1.15343</strain>
    </source>
</reference>
<evidence type="ECO:0008006" key="4">
    <source>
        <dbReference type="Google" id="ProtNLM"/>
    </source>
</evidence>
<feature type="transmembrane region" description="Helical" evidence="1">
    <location>
        <begin position="98"/>
        <end position="120"/>
    </location>
</feature>
<evidence type="ECO:0000313" key="3">
    <source>
        <dbReference type="Proteomes" id="UP000651668"/>
    </source>
</evidence>
<comment type="caution">
    <text evidence="2">The sequence shown here is derived from an EMBL/GenBank/DDBJ whole genome shotgun (WGS) entry which is preliminary data.</text>
</comment>
<dbReference type="Proteomes" id="UP000651668">
    <property type="component" value="Unassembled WGS sequence"/>
</dbReference>
<protein>
    <recommendedName>
        <fullName evidence="4">DUF2306 domain-containing protein</fullName>
    </recommendedName>
</protein>
<organism evidence="2 3">
    <name type="scientific">Pedobacter quisquiliarum</name>
    <dbReference type="NCBI Taxonomy" id="1834438"/>
    <lineage>
        <taxon>Bacteria</taxon>
        <taxon>Pseudomonadati</taxon>
        <taxon>Bacteroidota</taxon>
        <taxon>Sphingobacteriia</taxon>
        <taxon>Sphingobacteriales</taxon>
        <taxon>Sphingobacteriaceae</taxon>
        <taxon>Pedobacter</taxon>
    </lineage>
</organism>
<dbReference type="RefSeq" id="WP_188627004.1">
    <property type="nucleotide sequence ID" value="NZ_BMIL01000007.1"/>
</dbReference>
<sequence>MEQAIKTLIYVHAFFGGIGLITGIISILVRKGGIKHKNTGKIFSYAMIISSLVSLFIARMPAHENLFLFLIGIFTIYLVLAGNRALTLKDKTKTEADLLDKSISGTMLLASIIMLVIGVIGQFQHHTNSILFTFFGAIGIFMTLKDFQTFRTFTQKKNAWLISHLGRMIGGLIASFTAFLVAGLHLSTLIIWIMPTVIGTAYIIYWNRKFRSNPNSAASA</sequence>
<keyword evidence="1" id="KW-0812">Transmembrane</keyword>
<reference evidence="2" key="2">
    <citation type="submission" date="2020-09" db="EMBL/GenBank/DDBJ databases">
        <authorList>
            <person name="Sun Q."/>
            <person name="Zhou Y."/>
        </authorList>
    </citation>
    <scope>NUCLEOTIDE SEQUENCE</scope>
    <source>
        <strain evidence="2">CGMCC 1.15343</strain>
    </source>
</reference>
<feature type="transmembrane region" description="Helical" evidence="1">
    <location>
        <begin position="66"/>
        <end position="86"/>
    </location>
</feature>
<keyword evidence="1" id="KW-1133">Transmembrane helix</keyword>
<evidence type="ECO:0000256" key="1">
    <source>
        <dbReference type="SAM" id="Phobius"/>
    </source>
</evidence>
<dbReference type="AlphaFoldDB" id="A0A916XES0"/>
<dbReference type="EMBL" id="BMIL01000007">
    <property type="protein sequence ID" value="GGC68580.1"/>
    <property type="molecule type" value="Genomic_DNA"/>
</dbReference>
<feature type="transmembrane region" description="Helical" evidence="1">
    <location>
        <begin position="165"/>
        <end position="183"/>
    </location>
</feature>